<keyword evidence="2" id="KW-1185">Reference proteome</keyword>
<gene>
    <name evidence="1" type="ORF">F1D05_10835</name>
</gene>
<sequence>MTKAWTEPGDPNKPNEDWYGVTEDAAAAVVLDGGTARTGTGCIHGVAWYAHQLGSALIHKLPGQLPLPEILAAAIHHVADQHRHTCDLGHPGTPSAAVGIARRTSDSQWDCMVLGDITIIVQTRQGLVLLEDTRISYSAGEYRKIADQWPIGSAEKDAALVDMKYQELAERNKTYWISAADPTAATHAFSQTTHGVQELAILTDGAARASAFGLADWPGILDLLSHADPAQLIRVVRANEASDPAGQRWPRNKQSDDATAIYLTMLPSHRAAEK</sequence>
<dbReference type="EMBL" id="CP043661">
    <property type="protein sequence ID" value="QNE22879.1"/>
    <property type="molecule type" value="Genomic_DNA"/>
</dbReference>
<proteinExistence type="predicted"/>
<reference evidence="1 2" key="2">
    <citation type="journal article" date="2020" name="Microbiol. Resour. Announc.">
        <title>Antarctic desert soil bacteria exhibit high novel natural product potential, evaluated through long-read genome sequencing and comparative genomics.</title>
        <authorList>
            <person name="Benaud N."/>
            <person name="Edwards R.J."/>
            <person name="Amos T.G."/>
            <person name="D'Agostino P.M."/>
            <person name="Gutierrez-Chavez C."/>
            <person name="Montgomery K."/>
            <person name="Nicetic I."/>
            <person name="Ferrari B.C."/>
        </authorList>
    </citation>
    <scope>NUCLEOTIDE SEQUENCE [LARGE SCALE GENOMIC DNA]</scope>
    <source>
        <strain evidence="1 2">SPB151</strain>
    </source>
</reference>
<dbReference type="Proteomes" id="UP000515563">
    <property type="component" value="Chromosome"/>
</dbReference>
<name>A0A7G6X9G4_9ACTN</name>
<evidence type="ECO:0008006" key="3">
    <source>
        <dbReference type="Google" id="ProtNLM"/>
    </source>
</evidence>
<evidence type="ECO:0000313" key="1">
    <source>
        <dbReference type="EMBL" id="QNE22879.1"/>
    </source>
</evidence>
<dbReference type="AlphaFoldDB" id="A0A7G6X9G4"/>
<dbReference type="KEGG" id="kqi:F1D05_10835"/>
<protein>
    <recommendedName>
        <fullName evidence="3">Protein phosphatase 2C domain-containing protein</fullName>
    </recommendedName>
</protein>
<reference evidence="2" key="1">
    <citation type="submission" date="2019-09" db="EMBL/GenBank/DDBJ databases">
        <title>Antimicrobial potential of Antarctic Bacteria.</title>
        <authorList>
            <person name="Benaud N."/>
            <person name="Edwards R.J."/>
            <person name="Ferrari B.C."/>
        </authorList>
    </citation>
    <scope>NUCLEOTIDE SEQUENCE [LARGE SCALE GENOMIC DNA]</scope>
    <source>
        <strain evidence="2">SPB151</strain>
    </source>
</reference>
<organism evidence="1 2">
    <name type="scientific">Kribbella qitaiheensis</name>
    <dbReference type="NCBI Taxonomy" id="1544730"/>
    <lineage>
        <taxon>Bacteria</taxon>
        <taxon>Bacillati</taxon>
        <taxon>Actinomycetota</taxon>
        <taxon>Actinomycetes</taxon>
        <taxon>Propionibacteriales</taxon>
        <taxon>Kribbellaceae</taxon>
        <taxon>Kribbella</taxon>
    </lineage>
</organism>
<accession>A0A7G6X9G4</accession>
<evidence type="ECO:0000313" key="2">
    <source>
        <dbReference type="Proteomes" id="UP000515563"/>
    </source>
</evidence>